<comment type="caution">
    <text evidence="1">The sequence shown here is derived from an EMBL/GenBank/DDBJ whole genome shotgun (WGS) entry which is preliminary data.</text>
</comment>
<gene>
    <name evidence="1" type="ORF">ACIBG2_01200</name>
</gene>
<dbReference type="EMBL" id="JBITGY010000001">
    <property type="protein sequence ID" value="MFI6495967.1"/>
    <property type="molecule type" value="Genomic_DNA"/>
</dbReference>
<organism evidence="1 2">
    <name type="scientific">Nonomuraea typhae</name>
    <dbReference type="NCBI Taxonomy" id="2603600"/>
    <lineage>
        <taxon>Bacteria</taxon>
        <taxon>Bacillati</taxon>
        <taxon>Actinomycetota</taxon>
        <taxon>Actinomycetes</taxon>
        <taxon>Streptosporangiales</taxon>
        <taxon>Streptosporangiaceae</taxon>
        <taxon>Nonomuraea</taxon>
    </lineage>
</organism>
<dbReference type="Proteomes" id="UP001612741">
    <property type="component" value="Unassembled WGS sequence"/>
</dbReference>
<proteinExistence type="predicted"/>
<evidence type="ECO:0000313" key="1">
    <source>
        <dbReference type="EMBL" id="MFI6495967.1"/>
    </source>
</evidence>
<dbReference type="RefSeq" id="WP_397077798.1">
    <property type="nucleotide sequence ID" value="NZ_JBITGY010000001.1"/>
</dbReference>
<accession>A0ABW7YJ96</accession>
<evidence type="ECO:0000313" key="2">
    <source>
        <dbReference type="Proteomes" id="UP001612741"/>
    </source>
</evidence>
<reference evidence="1 2" key="1">
    <citation type="submission" date="2024-10" db="EMBL/GenBank/DDBJ databases">
        <title>The Natural Products Discovery Center: Release of the First 8490 Sequenced Strains for Exploring Actinobacteria Biosynthetic Diversity.</title>
        <authorList>
            <person name="Kalkreuter E."/>
            <person name="Kautsar S.A."/>
            <person name="Yang D."/>
            <person name="Bader C.D."/>
            <person name="Teijaro C.N."/>
            <person name="Fluegel L."/>
            <person name="Davis C.M."/>
            <person name="Simpson J.R."/>
            <person name="Lauterbach L."/>
            <person name="Steele A.D."/>
            <person name="Gui C."/>
            <person name="Meng S."/>
            <person name="Li G."/>
            <person name="Viehrig K."/>
            <person name="Ye F."/>
            <person name="Su P."/>
            <person name="Kiefer A.F."/>
            <person name="Nichols A."/>
            <person name="Cepeda A.J."/>
            <person name="Yan W."/>
            <person name="Fan B."/>
            <person name="Jiang Y."/>
            <person name="Adhikari A."/>
            <person name="Zheng C.-J."/>
            <person name="Schuster L."/>
            <person name="Cowan T.M."/>
            <person name="Smanski M.J."/>
            <person name="Chevrette M.G."/>
            <person name="De Carvalho L.P.S."/>
            <person name="Shen B."/>
        </authorList>
    </citation>
    <scope>NUCLEOTIDE SEQUENCE [LARGE SCALE GENOMIC DNA]</scope>
    <source>
        <strain evidence="1 2">NPDC050545</strain>
    </source>
</reference>
<name>A0ABW7YJ96_9ACTN</name>
<protein>
    <submittedName>
        <fullName evidence="1">Uncharacterized protein</fullName>
    </submittedName>
</protein>
<sequence length="59" mass="6877">MKAAARCGQLELRRALPISRDKVGLTRYETILSRVQIWDRERSGGYITMDSYREQYGNP</sequence>
<keyword evidence="2" id="KW-1185">Reference proteome</keyword>